<evidence type="ECO:0000256" key="1">
    <source>
        <dbReference type="ARBA" id="ARBA00004418"/>
    </source>
</evidence>
<dbReference type="AlphaFoldDB" id="A0A9X1ZH97"/>
<dbReference type="Gene3D" id="2.30.30.760">
    <property type="match status" value="1"/>
</dbReference>
<gene>
    <name evidence="9" type="primary">flgA</name>
    <name evidence="9" type="ORF">L2672_03200</name>
</gene>
<keyword evidence="4 7" id="KW-0732">Signal</keyword>
<name>A0A9X1ZH97_9GAMM</name>
<dbReference type="InterPro" id="IPR041231">
    <property type="entry name" value="FlgA_N"/>
</dbReference>
<keyword evidence="9" id="KW-0282">Flagellum</keyword>
<evidence type="ECO:0000256" key="2">
    <source>
        <dbReference type="ARBA" id="ARBA00010474"/>
    </source>
</evidence>
<keyword evidence="10" id="KW-1185">Reference proteome</keyword>
<comment type="subcellular location">
    <subcellularLocation>
        <location evidence="1 7">Periplasm</location>
    </subcellularLocation>
</comment>
<keyword evidence="5 7" id="KW-0574">Periplasm</keyword>
<dbReference type="InterPro" id="IPR039246">
    <property type="entry name" value="Flagellar_FlgA"/>
</dbReference>
<keyword evidence="7" id="KW-1005">Bacterial flagellum biogenesis</keyword>
<keyword evidence="9" id="KW-0969">Cilium</keyword>
<dbReference type="SMART" id="SM00858">
    <property type="entry name" value="SAF"/>
    <property type="match status" value="1"/>
</dbReference>
<evidence type="ECO:0000313" key="9">
    <source>
        <dbReference type="EMBL" id="MCL1141713.1"/>
    </source>
</evidence>
<reference evidence="9" key="1">
    <citation type="submission" date="2022-01" db="EMBL/GenBank/DDBJ databases">
        <title>Whole genome-based taxonomy of the Shewanellaceae.</title>
        <authorList>
            <person name="Martin-Rodriguez A.J."/>
        </authorList>
    </citation>
    <scope>NUCLEOTIDE SEQUENCE</scope>
    <source>
        <strain evidence="9">DSM 16422</strain>
    </source>
</reference>
<dbReference type="Proteomes" id="UP001139333">
    <property type="component" value="Unassembled WGS sequence"/>
</dbReference>
<dbReference type="CDD" id="cd11614">
    <property type="entry name" value="SAF_CpaB_FlgA_like"/>
    <property type="match status" value="1"/>
</dbReference>
<sequence>MKLYFVCFFYILFNSLAVLADEKATVPSISTITEMAEEAVRKKIALEPNAKLIITPQDLSGRLVPPACYPPVKVELASDREIGRNNTVRVSCDSPDYDYPWQIFLSVRVEIMYPVVVANEILSPDSVISPEQLNIEYLDQYSLRGRFFSDLNAVIGTKTKRRINKGNPILSNHLCFVCKGDGVSIYAKSHNLQIKTVGEALRDGNIGDTIRVKNSNSNRELEATVIGIGEVEVRM</sequence>
<dbReference type="InterPro" id="IPR017585">
    <property type="entry name" value="SAF_FlgA"/>
</dbReference>
<organism evidence="9 10">
    <name type="scientific">Shewanella gaetbuli</name>
    <dbReference type="NCBI Taxonomy" id="220752"/>
    <lineage>
        <taxon>Bacteria</taxon>
        <taxon>Pseudomonadati</taxon>
        <taxon>Pseudomonadota</taxon>
        <taxon>Gammaproteobacteria</taxon>
        <taxon>Alteromonadales</taxon>
        <taxon>Shewanellaceae</taxon>
        <taxon>Shewanella</taxon>
    </lineage>
</organism>
<dbReference type="GO" id="GO:0042597">
    <property type="term" value="C:periplasmic space"/>
    <property type="evidence" value="ECO:0007669"/>
    <property type="project" value="UniProtKB-SubCell"/>
</dbReference>
<feature type="domain" description="SAF" evidence="8">
    <location>
        <begin position="113"/>
        <end position="175"/>
    </location>
</feature>
<dbReference type="Pfam" id="PF17656">
    <property type="entry name" value="ChapFlgA_N"/>
    <property type="match status" value="1"/>
</dbReference>
<dbReference type="NCBIfam" id="TIGR03170">
    <property type="entry name" value="flgA_cterm"/>
    <property type="match status" value="1"/>
</dbReference>
<dbReference type="RefSeq" id="WP_248994399.1">
    <property type="nucleotide sequence ID" value="NZ_JAKIKP010000002.1"/>
</dbReference>
<dbReference type="EMBL" id="JAKIKP010000002">
    <property type="protein sequence ID" value="MCL1141713.1"/>
    <property type="molecule type" value="Genomic_DNA"/>
</dbReference>
<evidence type="ECO:0000256" key="5">
    <source>
        <dbReference type="ARBA" id="ARBA00022764"/>
    </source>
</evidence>
<proteinExistence type="inferred from homology"/>
<evidence type="ECO:0000256" key="6">
    <source>
        <dbReference type="ARBA" id="ARBA00025643"/>
    </source>
</evidence>
<comment type="similarity">
    <text evidence="2 7">Belongs to the FlgA family.</text>
</comment>
<evidence type="ECO:0000256" key="3">
    <source>
        <dbReference type="ARBA" id="ARBA00014754"/>
    </source>
</evidence>
<comment type="function">
    <text evidence="6 7">Involved in the assembly process of the P-ring formation. It may associate with FlgF on the rod constituting a structure essential for the P-ring assembly or may act as a modulator protein for the P-ring assembly.</text>
</comment>
<evidence type="ECO:0000259" key="8">
    <source>
        <dbReference type="SMART" id="SM00858"/>
    </source>
</evidence>
<keyword evidence="9" id="KW-0966">Cell projection</keyword>
<dbReference type="GO" id="GO:0044780">
    <property type="term" value="P:bacterial-type flagellum assembly"/>
    <property type="evidence" value="ECO:0007669"/>
    <property type="project" value="InterPro"/>
</dbReference>
<evidence type="ECO:0000256" key="7">
    <source>
        <dbReference type="RuleBase" id="RU362063"/>
    </source>
</evidence>
<dbReference type="Pfam" id="PF13144">
    <property type="entry name" value="ChapFlgA"/>
    <property type="match status" value="1"/>
</dbReference>
<evidence type="ECO:0000256" key="4">
    <source>
        <dbReference type="ARBA" id="ARBA00022729"/>
    </source>
</evidence>
<comment type="caution">
    <text evidence="9">The sequence shown here is derived from an EMBL/GenBank/DDBJ whole genome shotgun (WGS) entry which is preliminary data.</text>
</comment>
<dbReference type="Gene3D" id="3.90.1210.10">
    <property type="entry name" value="Antifreeze-like/N-acetylneuraminic acid synthase C-terminal domain"/>
    <property type="match status" value="1"/>
</dbReference>
<feature type="signal peptide" evidence="7">
    <location>
        <begin position="1"/>
        <end position="20"/>
    </location>
</feature>
<dbReference type="PANTHER" id="PTHR36307">
    <property type="entry name" value="FLAGELLA BASAL BODY P-RING FORMATION PROTEIN FLGA"/>
    <property type="match status" value="1"/>
</dbReference>
<evidence type="ECO:0000313" key="10">
    <source>
        <dbReference type="Proteomes" id="UP001139333"/>
    </source>
</evidence>
<dbReference type="InterPro" id="IPR013974">
    <property type="entry name" value="SAF"/>
</dbReference>
<accession>A0A9X1ZH97</accession>
<feature type="chain" id="PRO_5041012748" description="Flagella basal body P-ring formation protein FlgA" evidence="7">
    <location>
        <begin position="21"/>
        <end position="235"/>
    </location>
</feature>
<protein>
    <recommendedName>
        <fullName evidence="3 7">Flagella basal body P-ring formation protein FlgA</fullName>
    </recommendedName>
</protein>
<dbReference type="PANTHER" id="PTHR36307:SF1">
    <property type="entry name" value="FLAGELLA BASAL BODY P-RING FORMATION PROTEIN FLGA"/>
    <property type="match status" value="1"/>
</dbReference>